<dbReference type="CDD" id="cd07505">
    <property type="entry name" value="HAD_BPGM-like"/>
    <property type="match status" value="1"/>
</dbReference>
<dbReference type="InterPro" id="IPR036412">
    <property type="entry name" value="HAD-like_sf"/>
</dbReference>
<evidence type="ECO:0000256" key="2">
    <source>
        <dbReference type="ARBA" id="ARBA00022723"/>
    </source>
</evidence>
<dbReference type="SFLD" id="SFLDG01135">
    <property type="entry name" value="C1.5.6:_HAD__Beta-PGM__Phospha"/>
    <property type="match status" value="1"/>
</dbReference>
<dbReference type="SFLD" id="SFLDG01129">
    <property type="entry name" value="C1.5:_HAD__Beta-PGM__Phosphata"/>
    <property type="match status" value="1"/>
</dbReference>
<reference evidence="4" key="1">
    <citation type="submission" date="2019-11" db="EMBL/GenBank/DDBJ databases">
        <authorList>
            <person name="Feng L."/>
        </authorList>
    </citation>
    <scope>NUCLEOTIDE SEQUENCE</scope>
    <source>
        <strain evidence="4">BhanseniiLFYP23</strain>
    </source>
</reference>
<dbReference type="InterPro" id="IPR023198">
    <property type="entry name" value="PGP-like_dom2"/>
</dbReference>
<dbReference type="Gene3D" id="3.40.50.1000">
    <property type="entry name" value="HAD superfamily/HAD-like"/>
    <property type="match status" value="1"/>
</dbReference>
<name>A0A6N2VII6_BLAHA</name>
<dbReference type="RefSeq" id="WP_117467914.1">
    <property type="nucleotide sequence ID" value="NZ_CACRSY010000016.1"/>
</dbReference>
<dbReference type="PRINTS" id="PR00413">
    <property type="entry name" value="HADHALOGNASE"/>
</dbReference>
<dbReference type="SUPFAM" id="SSF56784">
    <property type="entry name" value="HAD-like"/>
    <property type="match status" value="1"/>
</dbReference>
<dbReference type="Pfam" id="PF13419">
    <property type="entry name" value="HAD_2"/>
    <property type="match status" value="1"/>
</dbReference>
<protein>
    <submittedName>
        <fullName evidence="4">2-deoxyglucose-6-phosphate phosphatase</fullName>
        <ecNumber evidence="4">3.1.3.68</ecNumber>
    </submittedName>
</protein>
<dbReference type="InterPro" id="IPR006439">
    <property type="entry name" value="HAD-SF_hydro_IA"/>
</dbReference>
<dbReference type="GO" id="GO:0003850">
    <property type="term" value="F:2-deoxyglucose-6-phosphatase activity"/>
    <property type="evidence" value="ECO:0007669"/>
    <property type="project" value="UniProtKB-EC"/>
</dbReference>
<dbReference type="EMBL" id="CACRSY010000016">
    <property type="protein sequence ID" value="VYT29457.1"/>
    <property type="molecule type" value="Genomic_DNA"/>
</dbReference>
<dbReference type="InterPro" id="IPR023214">
    <property type="entry name" value="HAD_sf"/>
</dbReference>
<evidence type="ECO:0000256" key="1">
    <source>
        <dbReference type="ARBA" id="ARBA00006171"/>
    </source>
</evidence>
<evidence type="ECO:0000313" key="4">
    <source>
        <dbReference type="EMBL" id="VYT29457.1"/>
    </source>
</evidence>
<dbReference type="SFLD" id="SFLDS00003">
    <property type="entry name" value="Haloacid_Dehalogenase"/>
    <property type="match status" value="1"/>
</dbReference>
<dbReference type="PANTHER" id="PTHR18901">
    <property type="entry name" value="2-DEOXYGLUCOSE-6-PHOSPHATE PHOSPHATASE 2"/>
    <property type="match status" value="1"/>
</dbReference>
<dbReference type="AlphaFoldDB" id="A0A6N2VII6"/>
<evidence type="ECO:0000256" key="3">
    <source>
        <dbReference type="ARBA" id="ARBA00022801"/>
    </source>
</evidence>
<dbReference type="InterPro" id="IPR041492">
    <property type="entry name" value="HAD_2"/>
</dbReference>
<keyword evidence="3 4" id="KW-0378">Hydrolase</keyword>
<dbReference type="FunFam" id="3.40.50.1000:FF:000036">
    <property type="entry name" value="HAD family hydrolase"/>
    <property type="match status" value="1"/>
</dbReference>
<dbReference type="Gene3D" id="1.10.150.240">
    <property type="entry name" value="Putative phosphatase, domain 2"/>
    <property type="match status" value="1"/>
</dbReference>
<gene>
    <name evidence="4" type="primary">yniC</name>
    <name evidence="4" type="ORF">BHLFYP23_01087</name>
</gene>
<proteinExistence type="inferred from homology"/>
<dbReference type="PANTHER" id="PTHR18901:SF38">
    <property type="entry name" value="PSEUDOURIDINE-5'-PHOSPHATASE"/>
    <property type="match status" value="1"/>
</dbReference>
<keyword evidence="2" id="KW-0479">Metal-binding</keyword>
<accession>A0A6N2VII6</accession>
<dbReference type="GO" id="GO:0046872">
    <property type="term" value="F:metal ion binding"/>
    <property type="evidence" value="ECO:0007669"/>
    <property type="project" value="UniProtKB-KW"/>
</dbReference>
<organism evidence="4">
    <name type="scientific">Blautia hansenii</name>
    <name type="common">Ruminococcus hansenii</name>
    <dbReference type="NCBI Taxonomy" id="1322"/>
    <lineage>
        <taxon>Bacteria</taxon>
        <taxon>Bacillati</taxon>
        <taxon>Bacillota</taxon>
        <taxon>Clostridia</taxon>
        <taxon>Lachnospirales</taxon>
        <taxon>Lachnospiraceae</taxon>
        <taxon>Blautia</taxon>
    </lineage>
</organism>
<sequence>MLENIKAVIFDLDGTLVDSMWMWKSIDVEYLGRKGIAVPEDIQAFQEELEGMGFTETAVFFKNRFQIEDSLEEIKKTWIFMAEEKYCNEVPLKAGVRGFLEELRNRNIRIGISSSNSRELIQVVLKAHGIAEYFDCITTCCEVPNSKPAPDVYLKTAEGLQVEPKDCLVFEDVPMGIMAGKNAGMQVCAVEDAYSKRQEAEKRRLADYYIEDYYEVLNL</sequence>
<comment type="similarity">
    <text evidence="1">Belongs to the HAD-like hydrolase superfamily. CbbY/CbbZ/Gph/YieH family.</text>
</comment>
<dbReference type="EC" id="3.1.3.68" evidence="4"/>
<dbReference type="NCBIfam" id="TIGR01509">
    <property type="entry name" value="HAD-SF-IA-v3"/>
    <property type="match status" value="1"/>
</dbReference>